<evidence type="ECO:0000313" key="3">
    <source>
        <dbReference type="Proteomes" id="UP000269774"/>
    </source>
</evidence>
<keyword evidence="2" id="KW-0489">Methyltransferase</keyword>
<dbReference type="Proteomes" id="UP000269774">
    <property type="component" value="Unassembled WGS sequence"/>
</dbReference>
<organism evidence="2 3">
    <name type="scientific">Stutzerimonas zhaodongensis</name>
    <dbReference type="NCBI Taxonomy" id="1176257"/>
    <lineage>
        <taxon>Bacteria</taxon>
        <taxon>Pseudomonadati</taxon>
        <taxon>Pseudomonadota</taxon>
        <taxon>Gammaproteobacteria</taxon>
        <taxon>Pseudomonadales</taxon>
        <taxon>Pseudomonadaceae</taxon>
        <taxon>Stutzerimonas</taxon>
    </lineage>
</organism>
<dbReference type="Pfam" id="PF05050">
    <property type="entry name" value="Methyltransf_21"/>
    <property type="match status" value="1"/>
</dbReference>
<dbReference type="PANTHER" id="PTHR36973">
    <property type="entry name" value="SLL1456 PROTEIN-RELATED"/>
    <property type="match status" value="1"/>
</dbReference>
<dbReference type="RefSeq" id="WP_122164225.1">
    <property type="nucleotide sequence ID" value="NZ_JAMOIB010000001.1"/>
</dbReference>
<comment type="caution">
    <text evidence="2">The sequence shown here is derived from an EMBL/GenBank/DDBJ whole genome shotgun (WGS) entry which is preliminary data.</text>
</comment>
<dbReference type="SUPFAM" id="SSF53335">
    <property type="entry name" value="S-adenosyl-L-methionine-dependent methyltransferases"/>
    <property type="match status" value="1"/>
</dbReference>
<dbReference type="InterPro" id="IPR053188">
    <property type="entry name" value="FkbM_Methyltransferase"/>
</dbReference>
<dbReference type="InterPro" id="IPR006342">
    <property type="entry name" value="FkbM_mtfrase"/>
</dbReference>
<dbReference type="NCBIfam" id="TIGR01444">
    <property type="entry name" value="fkbM_fam"/>
    <property type="match status" value="1"/>
</dbReference>
<dbReference type="EMBL" id="RFFM01000001">
    <property type="protein sequence ID" value="RMH92276.1"/>
    <property type="molecule type" value="Genomic_DNA"/>
</dbReference>
<sequence length="293" mass="32872">MFSFKKSSDTAVVSAGQSSAAAEPIVVVDVGCRWGFAERFLCEKCQSTFKIFGFDPDAAECARLQASYSHLPHGYVTCVPIGLAGSPGQRNLYVTKEPACSSLHPPIQYLAEKYPALDCIGLQEIHTVDVTTLDLWAYKNNLQAIDYIKIDTQGSELEILKGGDSLIKTIRCIDIEVEFNPIYEGQTLFGETDTYLRSKGFVLWRLSNLVHYSLGGQQLLMPDKNSVCFDTNVRLESEAYGGQLFWADARYIHKDVIAPRLQDSTRRQRDLLLFEALNMRDVVEHMNRVVSII</sequence>
<dbReference type="InterPro" id="IPR029063">
    <property type="entry name" value="SAM-dependent_MTases_sf"/>
</dbReference>
<feature type="domain" description="Methyltransferase FkbM" evidence="1">
    <location>
        <begin position="40"/>
        <end position="202"/>
    </location>
</feature>
<dbReference type="GO" id="GO:0032259">
    <property type="term" value="P:methylation"/>
    <property type="evidence" value="ECO:0007669"/>
    <property type="project" value="UniProtKB-KW"/>
</dbReference>
<keyword evidence="2" id="KW-0808">Transferase</keyword>
<dbReference type="Gene3D" id="3.40.50.150">
    <property type="entry name" value="Vaccinia Virus protein VP39"/>
    <property type="match status" value="1"/>
</dbReference>
<evidence type="ECO:0000313" key="2">
    <source>
        <dbReference type="EMBL" id="RMH92276.1"/>
    </source>
</evidence>
<protein>
    <submittedName>
        <fullName evidence="2">FkbM family methyltransferase</fullName>
    </submittedName>
</protein>
<keyword evidence="3" id="KW-1185">Reference proteome</keyword>
<name>A0A3M2HRC2_9GAMM</name>
<dbReference type="GO" id="GO:0008171">
    <property type="term" value="F:O-methyltransferase activity"/>
    <property type="evidence" value="ECO:0007669"/>
    <property type="project" value="TreeGrafter"/>
</dbReference>
<gene>
    <name evidence="2" type="ORF">EA797_06045</name>
</gene>
<dbReference type="AlphaFoldDB" id="A0A3M2HRC2"/>
<proteinExistence type="predicted"/>
<dbReference type="PANTHER" id="PTHR36973:SF4">
    <property type="entry name" value="NODULATION PROTEIN"/>
    <property type="match status" value="1"/>
</dbReference>
<accession>A0A3M2HRC2</accession>
<evidence type="ECO:0000259" key="1">
    <source>
        <dbReference type="Pfam" id="PF05050"/>
    </source>
</evidence>
<dbReference type="OrthoDB" id="9814604at2"/>
<reference evidence="2 3" key="1">
    <citation type="submission" date="2018-10" db="EMBL/GenBank/DDBJ databases">
        <title>Pseudomonas zhaodongensis NEAU-ST5-21(T) genome.</title>
        <authorList>
            <person name="Peng J."/>
            <person name="Liu Z.-P."/>
        </authorList>
    </citation>
    <scope>NUCLEOTIDE SEQUENCE [LARGE SCALE GENOMIC DNA]</scope>
    <source>
        <strain evidence="2 3">NEAU-ST5-21</strain>
    </source>
</reference>